<keyword evidence="1" id="KW-0472">Membrane</keyword>
<dbReference type="PROSITE" id="PS51257">
    <property type="entry name" value="PROKAR_LIPOPROTEIN"/>
    <property type="match status" value="1"/>
</dbReference>
<dbReference type="EMBL" id="CACRSM010000002">
    <property type="protein sequence ID" value="VYS82437.1"/>
    <property type="molecule type" value="Genomic_DNA"/>
</dbReference>
<organism evidence="2">
    <name type="scientific">Schaalia odontolytica</name>
    <dbReference type="NCBI Taxonomy" id="1660"/>
    <lineage>
        <taxon>Bacteria</taxon>
        <taxon>Bacillati</taxon>
        <taxon>Actinomycetota</taxon>
        <taxon>Actinomycetes</taxon>
        <taxon>Actinomycetales</taxon>
        <taxon>Actinomycetaceae</taxon>
        <taxon>Schaalia</taxon>
    </lineage>
</organism>
<evidence type="ECO:0000256" key="1">
    <source>
        <dbReference type="SAM" id="Phobius"/>
    </source>
</evidence>
<gene>
    <name evidence="2" type="ORF">AOLFYP35_00447</name>
</gene>
<sequence>MAEKTDPDEGSGTVMVVGVLAALAVLACSALAYIAILAAGNRAQNIADLSALAGADVSATAQWESVEEKACRAANEVAQENGAMLSSCHCESVDTIVTVRVSSGWGWNVFRSARAGVDDESAVDALEGPAPRLAPQASHQHSASFPKSLSVWHPHLSGVQLSMT</sequence>
<accession>A0A6N2RMU7</accession>
<dbReference type="InterPro" id="IPR021202">
    <property type="entry name" value="Rv3654c-like"/>
</dbReference>
<reference evidence="2" key="1">
    <citation type="submission" date="2019-11" db="EMBL/GenBank/DDBJ databases">
        <authorList>
            <person name="Feng L."/>
        </authorList>
    </citation>
    <scope>NUCLEOTIDE SEQUENCE</scope>
    <source>
        <strain evidence="2">AodontolyticusLFYP35</strain>
    </source>
</reference>
<name>A0A6N2RMU7_9ACTO</name>
<keyword evidence="1" id="KW-0812">Transmembrane</keyword>
<proteinExistence type="predicted"/>
<evidence type="ECO:0000313" key="2">
    <source>
        <dbReference type="EMBL" id="VYS82437.1"/>
    </source>
</evidence>
<dbReference type="NCBIfam" id="TIGR03816">
    <property type="entry name" value="tadE_like_DECH"/>
    <property type="match status" value="1"/>
</dbReference>
<protein>
    <submittedName>
        <fullName evidence="2">Uncharacterized protein</fullName>
    </submittedName>
</protein>
<keyword evidence="1" id="KW-1133">Transmembrane helix</keyword>
<feature type="transmembrane region" description="Helical" evidence="1">
    <location>
        <begin position="12"/>
        <end position="36"/>
    </location>
</feature>
<dbReference type="AlphaFoldDB" id="A0A6N2RMU7"/>